<feature type="region of interest" description="Disordered" evidence="1">
    <location>
        <begin position="140"/>
        <end position="159"/>
    </location>
</feature>
<dbReference type="Proteomes" id="UP000094801">
    <property type="component" value="Unassembled WGS sequence"/>
</dbReference>
<accession>A0A1E4T659</accession>
<protein>
    <submittedName>
        <fullName evidence="2">Uncharacterized protein</fullName>
    </submittedName>
</protein>
<evidence type="ECO:0000313" key="2">
    <source>
        <dbReference type="EMBL" id="ODV87212.1"/>
    </source>
</evidence>
<dbReference type="AlphaFoldDB" id="A0A1E4T659"/>
<dbReference type="EMBL" id="KV453848">
    <property type="protein sequence ID" value="ODV87212.1"/>
    <property type="molecule type" value="Genomic_DNA"/>
</dbReference>
<feature type="compositionally biased region" description="Low complexity" evidence="1">
    <location>
        <begin position="145"/>
        <end position="159"/>
    </location>
</feature>
<name>A0A1E4T659_9ASCO</name>
<feature type="region of interest" description="Disordered" evidence="1">
    <location>
        <begin position="217"/>
        <end position="236"/>
    </location>
</feature>
<sequence>MLLNKSNKENCDLYYGDAETGNGTIEGKKSLLGNITYQYHNSLTQEKSKNHQTVKTKVPTAIKRGKFRGLLDSRVYRCPYHGTNPAFCICEYIPLVSSPLRNTRASCKTNKHFPSSGNEIEYDDAEPFNQRQKSHIQQLIPGDYSSSSSASSSSSSSSDSITLRYFTKSGLPETPNTKLKLVPSNSSLTLKAFPPQPLAIQLPTTDTNNFGEQHPTANLVKKVPTKPSEPPKFVNGPDHLFNRKIWMLLNKDNKD</sequence>
<organism evidence="2 3">
    <name type="scientific">[Candida] arabinofermentans NRRL YB-2248</name>
    <dbReference type="NCBI Taxonomy" id="983967"/>
    <lineage>
        <taxon>Eukaryota</taxon>
        <taxon>Fungi</taxon>
        <taxon>Dikarya</taxon>
        <taxon>Ascomycota</taxon>
        <taxon>Saccharomycotina</taxon>
        <taxon>Pichiomycetes</taxon>
        <taxon>Pichiales</taxon>
        <taxon>Pichiaceae</taxon>
        <taxon>Ogataea</taxon>
        <taxon>Ogataea/Candida clade</taxon>
    </lineage>
</organism>
<keyword evidence="3" id="KW-1185">Reference proteome</keyword>
<reference evidence="3" key="1">
    <citation type="submission" date="2016-04" db="EMBL/GenBank/DDBJ databases">
        <title>Comparative genomics of biotechnologically important yeasts.</title>
        <authorList>
            <consortium name="DOE Joint Genome Institute"/>
            <person name="Riley R."/>
            <person name="Haridas S."/>
            <person name="Wolfe K.H."/>
            <person name="Lopes M.R."/>
            <person name="Hittinger C.T."/>
            <person name="Goker M."/>
            <person name="Salamov A."/>
            <person name="Wisecaver J."/>
            <person name="Long T.M."/>
            <person name="Aerts A.L."/>
            <person name="Barry K."/>
            <person name="Choi C."/>
            <person name="Clum A."/>
            <person name="Coughlan A.Y."/>
            <person name="Deshpande S."/>
            <person name="Douglass A.P."/>
            <person name="Hanson S.J."/>
            <person name="Klenk H.-P."/>
            <person name="Labutti K."/>
            <person name="Lapidus A."/>
            <person name="Lindquist E."/>
            <person name="Lipzen A."/>
            <person name="Meier-Kolthoff J.P."/>
            <person name="Ohm R.A."/>
            <person name="Otillar R.P."/>
            <person name="Pangilinan J."/>
            <person name="Peng Y."/>
            <person name="Rokas A."/>
            <person name="Rosa C.A."/>
            <person name="Scheuner C."/>
            <person name="Sibirny A.A."/>
            <person name="Slot J.C."/>
            <person name="Stielow J.B."/>
            <person name="Sun H."/>
            <person name="Kurtzman C.P."/>
            <person name="Blackwell M."/>
            <person name="Grigoriev I.V."/>
            <person name="Jeffries T.W."/>
        </authorList>
    </citation>
    <scope>NUCLEOTIDE SEQUENCE [LARGE SCALE GENOMIC DNA]</scope>
    <source>
        <strain evidence="3">NRRL YB-2248</strain>
    </source>
</reference>
<evidence type="ECO:0000256" key="1">
    <source>
        <dbReference type="SAM" id="MobiDB-lite"/>
    </source>
</evidence>
<evidence type="ECO:0000313" key="3">
    <source>
        <dbReference type="Proteomes" id="UP000094801"/>
    </source>
</evidence>
<dbReference type="OrthoDB" id="3994070at2759"/>
<proteinExistence type="predicted"/>
<gene>
    <name evidence="2" type="ORF">CANARDRAFT_5765</name>
</gene>